<dbReference type="FunFam" id="1.10.10.10:FF:000027">
    <property type="entry name" value="Heat shock transcription factor 1"/>
    <property type="match status" value="1"/>
</dbReference>
<organism evidence="10 11">
    <name type="scientific">Trichobilharzia regenti</name>
    <name type="common">Nasal bird schistosome</name>
    <dbReference type="NCBI Taxonomy" id="157069"/>
    <lineage>
        <taxon>Eukaryota</taxon>
        <taxon>Metazoa</taxon>
        <taxon>Spiralia</taxon>
        <taxon>Lophotrochozoa</taxon>
        <taxon>Platyhelminthes</taxon>
        <taxon>Trematoda</taxon>
        <taxon>Digenea</taxon>
        <taxon>Strigeidida</taxon>
        <taxon>Schistosomatoidea</taxon>
        <taxon>Schistosomatidae</taxon>
        <taxon>Trichobilharzia</taxon>
    </lineage>
</organism>
<evidence type="ECO:0000259" key="9">
    <source>
        <dbReference type="PROSITE" id="PS00434"/>
    </source>
</evidence>
<evidence type="ECO:0000313" key="10">
    <source>
        <dbReference type="Proteomes" id="UP000050795"/>
    </source>
</evidence>
<name>A0AA85JA98_TRIRE</name>
<keyword evidence="3" id="KW-0805">Transcription regulation</keyword>
<dbReference type="PANTHER" id="PTHR10015:SF427">
    <property type="entry name" value="HEAT SHOCK FACTOR PROTEIN"/>
    <property type="match status" value="1"/>
</dbReference>
<dbReference type="Proteomes" id="UP000050795">
    <property type="component" value="Unassembled WGS sequence"/>
</dbReference>
<dbReference type="InterPro" id="IPR036390">
    <property type="entry name" value="WH_DNA-bd_sf"/>
</dbReference>
<evidence type="ECO:0000256" key="2">
    <source>
        <dbReference type="ARBA" id="ARBA00006403"/>
    </source>
</evidence>
<evidence type="ECO:0000256" key="8">
    <source>
        <dbReference type="SAM" id="MobiDB-lite"/>
    </source>
</evidence>
<evidence type="ECO:0000256" key="1">
    <source>
        <dbReference type="ARBA" id="ARBA00004123"/>
    </source>
</evidence>
<evidence type="ECO:0000256" key="5">
    <source>
        <dbReference type="ARBA" id="ARBA00023163"/>
    </source>
</evidence>
<dbReference type="InterPro" id="IPR036388">
    <property type="entry name" value="WH-like_DNA-bd_sf"/>
</dbReference>
<dbReference type="InterPro" id="IPR000232">
    <property type="entry name" value="HSF_DNA-bd"/>
</dbReference>
<dbReference type="PROSITE" id="PS00434">
    <property type="entry name" value="HSF_DOMAIN"/>
    <property type="match status" value="1"/>
</dbReference>
<keyword evidence="5" id="KW-0804">Transcription</keyword>
<evidence type="ECO:0000313" key="11">
    <source>
        <dbReference type="WBParaSite" id="TREG1_1980.1"/>
    </source>
</evidence>
<dbReference type="GO" id="GO:0043565">
    <property type="term" value="F:sequence-specific DNA binding"/>
    <property type="evidence" value="ECO:0007669"/>
    <property type="project" value="InterPro"/>
</dbReference>
<comment type="similarity">
    <text evidence="2 7">Belongs to the HSF family.</text>
</comment>
<evidence type="ECO:0000256" key="6">
    <source>
        <dbReference type="ARBA" id="ARBA00023242"/>
    </source>
</evidence>
<proteinExistence type="inferred from homology"/>
<reference evidence="11" key="2">
    <citation type="submission" date="2023-11" db="UniProtKB">
        <authorList>
            <consortium name="WormBaseParasite"/>
        </authorList>
    </citation>
    <scope>IDENTIFICATION</scope>
</reference>
<keyword evidence="6" id="KW-0539">Nucleus</keyword>
<accession>A0AA85JA98</accession>
<dbReference type="WBParaSite" id="TREG1_1980.1">
    <property type="protein sequence ID" value="TREG1_1980.1"/>
    <property type="gene ID" value="TREG1_1980"/>
</dbReference>
<keyword evidence="10" id="KW-1185">Reference proteome</keyword>
<evidence type="ECO:0000256" key="3">
    <source>
        <dbReference type="ARBA" id="ARBA00023015"/>
    </source>
</evidence>
<comment type="subcellular location">
    <subcellularLocation>
        <location evidence="1">Nucleus</location>
    </subcellularLocation>
</comment>
<dbReference type="SMART" id="SM00415">
    <property type="entry name" value="HSF"/>
    <property type="match status" value="1"/>
</dbReference>
<feature type="region of interest" description="Disordered" evidence="8">
    <location>
        <begin position="466"/>
        <end position="502"/>
    </location>
</feature>
<keyword evidence="4" id="KW-0238">DNA-binding</keyword>
<dbReference type="Pfam" id="PF00447">
    <property type="entry name" value="HSF_DNA-bind"/>
    <property type="match status" value="1"/>
</dbReference>
<dbReference type="PRINTS" id="PR00056">
    <property type="entry name" value="HSFDOMAIN"/>
</dbReference>
<dbReference type="Gene3D" id="1.10.10.10">
    <property type="entry name" value="Winged helix-like DNA-binding domain superfamily/Winged helix DNA-binding domain"/>
    <property type="match status" value="1"/>
</dbReference>
<dbReference type="GO" id="GO:0003700">
    <property type="term" value="F:DNA-binding transcription factor activity"/>
    <property type="evidence" value="ECO:0007669"/>
    <property type="project" value="InterPro"/>
</dbReference>
<dbReference type="SUPFAM" id="SSF46785">
    <property type="entry name" value="Winged helix' DNA-binding domain"/>
    <property type="match status" value="1"/>
</dbReference>
<dbReference type="GO" id="GO:0005634">
    <property type="term" value="C:nucleus"/>
    <property type="evidence" value="ECO:0007669"/>
    <property type="project" value="UniProtKB-SubCell"/>
</dbReference>
<reference evidence="10" key="1">
    <citation type="submission" date="2022-06" db="EMBL/GenBank/DDBJ databases">
        <authorList>
            <person name="Berger JAMES D."/>
            <person name="Berger JAMES D."/>
        </authorList>
    </citation>
    <scope>NUCLEOTIDE SEQUENCE [LARGE SCALE GENOMIC DNA]</scope>
</reference>
<evidence type="ECO:0000256" key="4">
    <source>
        <dbReference type="ARBA" id="ARBA00023125"/>
    </source>
</evidence>
<dbReference type="AlphaFoldDB" id="A0AA85JA98"/>
<dbReference type="PANTHER" id="PTHR10015">
    <property type="entry name" value="HEAT SHOCK TRANSCRIPTION FACTOR"/>
    <property type="match status" value="1"/>
</dbReference>
<feature type="domain" description="HSF-type DNA-binding" evidence="9">
    <location>
        <begin position="55"/>
        <end position="79"/>
    </location>
</feature>
<feature type="compositionally biased region" description="Polar residues" evidence="8">
    <location>
        <begin position="469"/>
        <end position="491"/>
    </location>
</feature>
<sequence length="708" mass="78067">MYTLPTAPSLQSIPAFLTKLKLLVDNEETNDLIYWDPLGASFHIRDGNRLAKELLPLYFKHNNLSSFIRQLNMYGFRKINRVDPTLPMKADTEDMEFSHPYFIRNKESLLPQIHRRASNMGSPVLSSRNQNWGVRIPYTQTNPGVNGTINLSSPQRPITAADFMRLAETVRHLHCNQESLTQQISVLKSENQLLYRELSDLREHHDKQSQLIQTLFTFLSAFAKEGRSASVCIGQSKRKALPSIASSSSKFQNKGLKLNLPQGFQLDRSSVQPFQFVQTADLIGPAHKRPKFDVRTLSATIGNGNTNTNMNGQISDIGSVVQILPTNLQLTPVSLRSDGRYVYSLTGSAPEYGGNTQSLVNTVPGKVQEVPIYYVTKLDNNGVVCQAGGEEVPASLPADNVNNVGENVDTSILELNWPCNRSATPCSQADPNTLSDVLSAKLNAETDDSICDLFLNCDSQTDAEVMPGRQQSFTESSPLKYSKFDLNSDNLGNKKKTQRNRSKVVAGTPDCISAFADSDSSFVSANLQDIDSLPWEKDQEGGFDFSLDECTIPLENNSPLGIDQTQTENSNSSSSGFNISSEIVPLEAAGLKACDDVFQFLRSEGRSKTRSTAALTTNTTTTTTSTKTTVPVTSPANKTAEEDIFGLDLTFNPSAPTTWKSKLSADNRLTISAYPKVKRKSKSSDLKCVSGFQMILLSSWCCWFIAHR</sequence>
<protein>
    <recommendedName>
        <fullName evidence="9">HSF-type DNA-binding domain-containing protein</fullName>
    </recommendedName>
</protein>
<feature type="compositionally biased region" description="Basic residues" evidence="8">
    <location>
        <begin position="493"/>
        <end position="502"/>
    </location>
</feature>
<evidence type="ECO:0000256" key="7">
    <source>
        <dbReference type="RuleBase" id="RU004020"/>
    </source>
</evidence>